<dbReference type="STRING" id="1884261.A0A5C3Q7K8"/>
<evidence type="ECO:0000259" key="2">
    <source>
        <dbReference type="PROSITE" id="PS50404"/>
    </source>
</evidence>
<dbReference type="SUPFAM" id="SSF52833">
    <property type="entry name" value="Thioredoxin-like"/>
    <property type="match status" value="1"/>
</dbReference>
<name>A0A5C3Q7K8_9AGAR</name>
<dbReference type="PROSITE" id="PS50404">
    <property type="entry name" value="GST_NTER"/>
    <property type="match status" value="1"/>
</dbReference>
<sequence length="431" mass="45487">MAASPPTSPGSLPKAVLYYSPNSIGSAVARLTLHEKGYGDDERDLRVVDLSKAENLSLSYLRLSPKASVPTLIVPIQSTLSQDVASKYKPIADPVALALFLDTSRSGFSKTRSTSQRPAPALSPATPEFAVTQKRIMEELLLATSTAVVTPDSSSSAKDTDTVDQDSLQWYNAPPGSHTALQSLSTQIQPLLAARKSAITAFIQSVIDHPNLPDSERPRASEKVKALWKEHLESTEGLLGVFAEADVADGDLSERAKGERLAYYERAGKGWAGVGERLKRVNKEVVGPFVFGDQLSLADLTVQAYLTHIALLAGIAPSSLASMTGQSLIEKIEAHINAFVIPTLKLKFGLPRNYDSASSNSGVDAGGNSGSGAPSTSESGAPTAAGATSTATSTADSTASEGKQVKLAALWDALRERESWGANLKVILGEE</sequence>
<evidence type="ECO:0000256" key="1">
    <source>
        <dbReference type="SAM" id="MobiDB-lite"/>
    </source>
</evidence>
<dbReference type="OrthoDB" id="412788at2759"/>
<dbReference type="EMBL" id="ML178842">
    <property type="protein sequence ID" value="TFK98055.1"/>
    <property type="molecule type" value="Genomic_DNA"/>
</dbReference>
<evidence type="ECO:0000313" key="3">
    <source>
        <dbReference type="EMBL" id="TFK98055.1"/>
    </source>
</evidence>
<organism evidence="3 4">
    <name type="scientific">Pterulicium gracile</name>
    <dbReference type="NCBI Taxonomy" id="1884261"/>
    <lineage>
        <taxon>Eukaryota</taxon>
        <taxon>Fungi</taxon>
        <taxon>Dikarya</taxon>
        <taxon>Basidiomycota</taxon>
        <taxon>Agaricomycotina</taxon>
        <taxon>Agaricomycetes</taxon>
        <taxon>Agaricomycetidae</taxon>
        <taxon>Agaricales</taxon>
        <taxon>Pleurotineae</taxon>
        <taxon>Pterulaceae</taxon>
        <taxon>Pterulicium</taxon>
    </lineage>
</organism>
<protein>
    <recommendedName>
        <fullName evidence="2">GST N-terminal domain-containing protein</fullName>
    </recommendedName>
</protein>
<dbReference type="Gene3D" id="3.40.30.10">
    <property type="entry name" value="Glutaredoxin"/>
    <property type="match status" value="1"/>
</dbReference>
<feature type="domain" description="GST N-terminal" evidence="2">
    <location>
        <begin position="13"/>
        <end position="109"/>
    </location>
</feature>
<dbReference type="InterPro" id="IPR036249">
    <property type="entry name" value="Thioredoxin-like_sf"/>
</dbReference>
<feature type="region of interest" description="Disordered" evidence="1">
    <location>
        <begin position="359"/>
        <end position="402"/>
    </location>
</feature>
<accession>A0A5C3Q7K8</accession>
<feature type="compositionally biased region" description="Low complexity" evidence="1">
    <location>
        <begin position="373"/>
        <end position="401"/>
    </location>
</feature>
<dbReference type="Proteomes" id="UP000305067">
    <property type="component" value="Unassembled WGS sequence"/>
</dbReference>
<gene>
    <name evidence="3" type="ORF">BDV98DRAFT_553194</name>
</gene>
<reference evidence="3 4" key="1">
    <citation type="journal article" date="2019" name="Nat. Ecol. Evol.">
        <title>Megaphylogeny resolves global patterns of mushroom evolution.</title>
        <authorList>
            <person name="Varga T."/>
            <person name="Krizsan K."/>
            <person name="Foldi C."/>
            <person name="Dima B."/>
            <person name="Sanchez-Garcia M."/>
            <person name="Sanchez-Ramirez S."/>
            <person name="Szollosi G.J."/>
            <person name="Szarkandi J.G."/>
            <person name="Papp V."/>
            <person name="Albert L."/>
            <person name="Andreopoulos W."/>
            <person name="Angelini C."/>
            <person name="Antonin V."/>
            <person name="Barry K.W."/>
            <person name="Bougher N.L."/>
            <person name="Buchanan P."/>
            <person name="Buyck B."/>
            <person name="Bense V."/>
            <person name="Catcheside P."/>
            <person name="Chovatia M."/>
            <person name="Cooper J."/>
            <person name="Damon W."/>
            <person name="Desjardin D."/>
            <person name="Finy P."/>
            <person name="Geml J."/>
            <person name="Haridas S."/>
            <person name="Hughes K."/>
            <person name="Justo A."/>
            <person name="Karasinski D."/>
            <person name="Kautmanova I."/>
            <person name="Kiss B."/>
            <person name="Kocsube S."/>
            <person name="Kotiranta H."/>
            <person name="LaButti K.M."/>
            <person name="Lechner B.E."/>
            <person name="Liimatainen K."/>
            <person name="Lipzen A."/>
            <person name="Lukacs Z."/>
            <person name="Mihaltcheva S."/>
            <person name="Morgado L.N."/>
            <person name="Niskanen T."/>
            <person name="Noordeloos M.E."/>
            <person name="Ohm R.A."/>
            <person name="Ortiz-Santana B."/>
            <person name="Ovrebo C."/>
            <person name="Racz N."/>
            <person name="Riley R."/>
            <person name="Savchenko A."/>
            <person name="Shiryaev A."/>
            <person name="Soop K."/>
            <person name="Spirin V."/>
            <person name="Szebenyi C."/>
            <person name="Tomsovsky M."/>
            <person name="Tulloss R.E."/>
            <person name="Uehling J."/>
            <person name="Grigoriev I.V."/>
            <person name="Vagvolgyi C."/>
            <person name="Papp T."/>
            <person name="Martin F.M."/>
            <person name="Miettinen O."/>
            <person name="Hibbett D.S."/>
            <person name="Nagy L.G."/>
        </authorList>
    </citation>
    <scope>NUCLEOTIDE SEQUENCE [LARGE SCALE GENOMIC DNA]</scope>
    <source>
        <strain evidence="3 4">CBS 309.79</strain>
    </source>
</reference>
<proteinExistence type="predicted"/>
<dbReference type="InterPro" id="IPR004045">
    <property type="entry name" value="Glutathione_S-Trfase_N"/>
</dbReference>
<keyword evidence="4" id="KW-1185">Reference proteome</keyword>
<evidence type="ECO:0000313" key="4">
    <source>
        <dbReference type="Proteomes" id="UP000305067"/>
    </source>
</evidence>
<dbReference type="AlphaFoldDB" id="A0A5C3Q7K8"/>